<keyword evidence="2" id="KW-0732">Signal</keyword>
<accession>A0A9R1ENQ9</accession>
<comment type="caution">
    <text evidence="3">The sequence shown here is derived from an EMBL/GenBank/DDBJ whole genome shotgun (WGS) entry which is preliminary data.</text>
</comment>
<reference evidence="3" key="2">
    <citation type="submission" date="2020-03" db="EMBL/GenBank/DDBJ databases">
        <title>The second near-complete assembly of the hexaploid bread wheat (Triticum aestivum) genome.</title>
        <authorList>
            <person name="Zimin A.V."/>
            <person name="Puiu D."/>
            <person name="Shumante A."/>
            <person name="Alonge M."/>
            <person name="Salzberg S.L."/>
        </authorList>
    </citation>
    <scope>NUCLEOTIDE SEQUENCE</scope>
    <source>
        <tissue evidence="3">Leaf</tissue>
    </source>
</reference>
<dbReference type="PANTHER" id="PTHR33935">
    <property type="entry name" value="OS10G0148100 PROTEIN"/>
    <property type="match status" value="1"/>
</dbReference>
<feature type="region of interest" description="Disordered" evidence="1">
    <location>
        <begin position="143"/>
        <end position="207"/>
    </location>
</feature>
<organism evidence="3">
    <name type="scientific">Triticum aestivum</name>
    <name type="common">Wheat</name>
    <dbReference type="NCBI Taxonomy" id="4565"/>
    <lineage>
        <taxon>Eukaryota</taxon>
        <taxon>Viridiplantae</taxon>
        <taxon>Streptophyta</taxon>
        <taxon>Embryophyta</taxon>
        <taxon>Tracheophyta</taxon>
        <taxon>Spermatophyta</taxon>
        <taxon>Magnoliopsida</taxon>
        <taxon>Liliopsida</taxon>
        <taxon>Poales</taxon>
        <taxon>Poaceae</taxon>
        <taxon>BOP clade</taxon>
        <taxon>Pooideae</taxon>
        <taxon>Triticodae</taxon>
        <taxon>Triticeae</taxon>
        <taxon>Triticinae</taxon>
        <taxon>Triticum</taxon>
    </lineage>
</organism>
<feature type="chain" id="PRO_5040270716" evidence="2">
    <location>
        <begin position="23"/>
        <end position="207"/>
    </location>
</feature>
<dbReference type="PANTHER" id="PTHR33935:SF23">
    <property type="entry name" value="PROLINE-RICH PROTEIN"/>
    <property type="match status" value="1"/>
</dbReference>
<name>A0A9R1ENQ9_WHEAT</name>
<evidence type="ECO:0000313" key="3">
    <source>
        <dbReference type="EMBL" id="KAF7013531.1"/>
    </source>
</evidence>
<dbReference type="Proteomes" id="UP000815260">
    <property type="component" value="Chromosome 2D"/>
</dbReference>
<dbReference type="Pfam" id="PF01190">
    <property type="entry name" value="Pollen_Ole_e_1"/>
    <property type="match status" value="1"/>
</dbReference>
<dbReference type="EMBL" id="CM022216">
    <property type="protein sequence ID" value="KAF7013531.1"/>
    <property type="molecule type" value="Genomic_DNA"/>
</dbReference>
<feature type="compositionally biased region" description="Basic residues" evidence="1">
    <location>
        <begin position="190"/>
        <end position="201"/>
    </location>
</feature>
<protein>
    <submittedName>
        <fullName evidence="3">Uncharacterized protein</fullName>
    </submittedName>
</protein>
<dbReference type="OrthoDB" id="683185at2759"/>
<feature type="non-terminal residue" evidence="3">
    <location>
        <position position="207"/>
    </location>
</feature>
<sequence>MAAPRALVLAVLLVIAIANAEATSVVIGLAKCADCTRKNMKAGEAFKGLQVAIKCKNVDGEYESKAVGSLDGIGAFSVPLASDLHGADCVAQLHSAVPRPGAIQDRAGVRGHHLRCHRRRQHRHAIRGVARVCVHDPVRADQAAHHRALPPQEAGATEAGAQAPASPGLPPRAQAGAEAAAPPRLPPRPSHAHLRRRRWRWIPRTPL</sequence>
<feature type="signal peptide" evidence="2">
    <location>
        <begin position="1"/>
        <end position="22"/>
    </location>
</feature>
<reference evidence="3" key="1">
    <citation type="journal article" date="2017" name="Gigascience">
        <title>The first near-complete assembly of the hexaploid bread wheat genome, Triticum aestivum.</title>
        <authorList>
            <person name="Zimin A.V."/>
            <person name="Puiu D."/>
            <person name="Hall R."/>
            <person name="Kingan S."/>
            <person name="Clavijo B.J."/>
            <person name="Salzberg S.L."/>
        </authorList>
    </citation>
    <scope>NUCLEOTIDE SEQUENCE</scope>
    <source>
        <tissue evidence="3">Leaf</tissue>
    </source>
</reference>
<dbReference type="AlphaFoldDB" id="A0A9R1ENQ9"/>
<proteinExistence type="predicted"/>
<evidence type="ECO:0000256" key="1">
    <source>
        <dbReference type="SAM" id="MobiDB-lite"/>
    </source>
</evidence>
<feature type="compositionally biased region" description="Low complexity" evidence="1">
    <location>
        <begin position="151"/>
        <end position="182"/>
    </location>
</feature>
<gene>
    <name evidence="3" type="ORF">CFC21_027609</name>
</gene>
<evidence type="ECO:0000256" key="2">
    <source>
        <dbReference type="SAM" id="SignalP"/>
    </source>
</evidence>